<evidence type="ECO:0000256" key="11">
    <source>
        <dbReference type="SAM" id="Phobius"/>
    </source>
</evidence>
<feature type="domain" description="ABC transporter" evidence="12">
    <location>
        <begin position="1"/>
        <end position="212"/>
    </location>
</feature>
<evidence type="ECO:0000256" key="6">
    <source>
        <dbReference type="ARBA" id="ARBA00022741"/>
    </source>
</evidence>
<dbReference type="PROSITE" id="PS00211">
    <property type="entry name" value="ABC_TRANSPORTER_1"/>
    <property type="match status" value="2"/>
</dbReference>
<evidence type="ECO:0000259" key="12">
    <source>
        <dbReference type="PROSITE" id="PS50893"/>
    </source>
</evidence>
<evidence type="ECO:0000313" key="14">
    <source>
        <dbReference type="EMBL" id="KAJ3051035.1"/>
    </source>
</evidence>
<dbReference type="PANTHER" id="PTHR43394:SF11">
    <property type="entry name" value="ATP-BINDING CASSETTE TRANSPORTER"/>
    <property type="match status" value="1"/>
</dbReference>
<dbReference type="GO" id="GO:0015421">
    <property type="term" value="F:ABC-type oligopeptide transporter activity"/>
    <property type="evidence" value="ECO:0007669"/>
    <property type="project" value="TreeGrafter"/>
</dbReference>
<keyword evidence="15" id="KW-1185">Reference proteome</keyword>
<dbReference type="EMBL" id="JADGJD010000443">
    <property type="protein sequence ID" value="KAJ3051035.1"/>
    <property type="molecule type" value="Genomic_DNA"/>
</dbReference>
<dbReference type="PROSITE" id="PS50929">
    <property type="entry name" value="ABC_TM1F"/>
    <property type="match status" value="1"/>
</dbReference>
<dbReference type="Gene3D" id="1.20.1560.10">
    <property type="entry name" value="ABC transporter type 1, transmembrane domain"/>
    <property type="match status" value="2"/>
</dbReference>
<dbReference type="InterPro" id="IPR003439">
    <property type="entry name" value="ABC_transporter-like_ATP-bd"/>
</dbReference>
<evidence type="ECO:0000256" key="4">
    <source>
        <dbReference type="ARBA" id="ARBA00022692"/>
    </source>
</evidence>
<evidence type="ECO:0000313" key="15">
    <source>
        <dbReference type="Proteomes" id="UP001212841"/>
    </source>
</evidence>
<comment type="caution">
    <text evidence="14">The sequence shown here is derived from an EMBL/GenBank/DDBJ whole genome shotgun (WGS) entry which is preliminary data.</text>
</comment>
<feature type="transmembrane region" description="Helical" evidence="11">
    <location>
        <begin position="345"/>
        <end position="366"/>
    </location>
</feature>
<evidence type="ECO:0000256" key="8">
    <source>
        <dbReference type="ARBA" id="ARBA00022989"/>
    </source>
</evidence>
<feature type="region of interest" description="Disordered" evidence="10">
    <location>
        <begin position="220"/>
        <end position="239"/>
    </location>
</feature>
<evidence type="ECO:0000256" key="2">
    <source>
        <dbReference type="ARBA" id="ARBA00007577"/>
    </source>
</evidence>
<feature type="transmembrane region" description="Helical" evidence="11">
    <location>
        <begin position="416"/>
        <end position="442"/>
    </location>
</feature>
<dbReference type="FunFam" id="1.20.1560.10:FF:000009">
    <property type="entry name" value="ABC transporter B family member 1"/>
    <property type="match status" value="1"/>
</dbReference>
<keyword evidence="3" id="KW-0813">Transport</keyword>
<organism evidence="14 15">
    <name type="scientific">Rhizophlyctis rosea</name>
    <dbReference type="NCBI Taxonomy" id="64517"/>
    <lineage>
        <taxon>Eukaryota</taxon>
        <taxon>Fungi</taxon>
        <taxon>Fungi incertae sedis</taxon>
        <taxon>Chytridiomycota</taxon>
        <taxon>Chytridiomycota incertae sedis</taxon>
        <taxon>Chytridiomycetes</taxon>
        <taxon>Rhizophlyctidales</taxon>
        <taxon>Rhizophlyctidaceae</taxon>
        <taxon>Rhizophlyctis</taxon>
    </lineage>
</organism>
<name>A0AAD5X1X8_9FUNG</name>
<comment type="subcellular location">
    <subcellularLocation>
        <location evidence="1">Membrane</location>
        <topology evidence="1">Multi-pass membrane protein</topology>
    </subcellularLocation>
</comment>
<evidence type="ECO:0000259" key="13">
    <source>
        <dbReference type="PROSITE" id="PS50929"/>
    </source>
</evidence>
<dbReference type="GO" id="GO:0090374">
    <property type="term" value="P:oligopeptide export from mitochondrion"/>
    <property type="evidence" value="ECO:0007669"/>
    <property type="project" value="TreeGrafter"/>
</dbReference>
<feature type="transmembrane region" description="Helical" evidence="11">
    <location>
        <begin position="448"/>
        <end position="468"/>
    </location>
</feature>
<evidence type="ECO:0000256" key="7">
    <source>
        <dbReference type="ARBA" id="ARBA00022840"/>
    </source>
</evidence>
<gene>
    <name evidence="14" type="primary">MDR1_2</name>
    <name evidence="14" type="ORF">HK097_007997</name>
</gene>
<feature type="transmembrane region" description="Helical" evidence="11">
    <location>
        <begin position="524"/>
        <end position="548"/>
    </location>
</feature>
<sequence length="869" mass="95010">MTVGVVGASGSGKSTIVALLERWYEPTTGRITIDGIELRDIDLQHWRHQIGFVSQEPVLFDLTIEENVALGVPEDLLPPTHDQIVEACKVANAHTFISKLPDGYKTLVGERGALLSGGQKQRIAIARALVRNPKILLLDEATSALDSTSERLVQQALEKASVGRTTIVVAHRLSTIRDADLIFVMKGGRVVEKGKHKELVAKGNGVYKALVEMQQLNLKGGEEKAGGESSGDESLEKGKEDEVVLVAERSPQGTLVDDLPPNTPIVPADLENGLVVEDVEVKERSVWKRVAILHRSEGWYVFGGMICALGAGCIFPAYALIYGHILQTFAIPDAFEMRRQADQWAAGFLVVAFVAAFSNFGTHYLFGQSGERVTTRLRKGSFESMMRQEVGWFDREENRTGVLVARISSDSARVNMLVGTIFGTMMQLATNIGGGLVVAFVVSWKITVVTMTCVPLLLFAGVMQVAALRGFGTKTKKAYQTAAHVAIQAMQNQGTVQTLGREKTFLQKYNEALEHPLREANRQAFFVGLGYAASNGLGFFANALAFWWGGTLFSRGEVQIQQMFTVMMATVFGSMAGGRATAFAGDIAKAKHSALEIFSILDRRTKIDAFASGSNPKLLPNLELTFKNVWFAYPTRMNQLVLKGLDLTIEPGKVVALVGSSGSGKSTVVSLIERFYDPLYGDILVDNQPLKDLDLQKWREQVGYVGQEPVLFDLTIRENIAYGAADPESVSEEEIREAAREANVLEFVERLPEGFETRVGSRSAVQLSGGQRQRIAIARAILQDPRILLLDEATSALDSQSEHLVQEALDRIMKHRTAVVVAHRLSTIQNADKIVVMEQGVMVESGTHSELLAKGGGYAELVGMQNLDF</sequence>
<proteinExistence type="inferred from homology"/>
<accession>A0AAD5X1X8</accession>
<dbReference type="SUPFAM" id="SSF52540">
    <property type="entry name" value="P-loop containing nucleoside triphosphate hydrolases"/>
    <property type="match status" value="2"/>
</dbReference>
<dbReference type="InterPro" id="IPR027417">
    <property type="entry name" value="P-loop_NTPase"/>
</dbReference>
<dbReference type="CDD" id="cd18578">
    <property type="entry name" value="ABC_6TM_Pgp_ABCB1_D2_like"/>
    <property type="match status" value="1"/>
</dbReference>
<dbReference type="AlphaFoldDB" id="A0AAD5X1X8"/>
<dbReference type="FunFam" id="3.40.50.300:FF:000205">
    <property type="entry name" value="ABC transporter B family member 4"/>
    <property type="match status" value="1"/>
</dbReference>
<dbReference type="InterPro" id="IPR039421">
    <property type="entry name" value="Type_1_exporter"/>
</dbReference>
<keyword evidence="6" id="KW-0547">Nucleotide-binding</keyword>
<evidence type="ECO:0000256" key="1">
    <source>
        <dbReference type="ARBA" id="ARBA00004141"/>
    </source>
</evidence>
<dbReference type="SUPFAM" id="SSF90123">
    <property type="entry name" value="ABC transporter transmembrane region"/>
    <property type="match status" value="1"/>
</dbReference>
<dbReference type="InterPro" id="IPR017871">
    <property type="entry name" value="ABC_transporter-like_CS"/>
</dbReference>
<keyword evidence="9 11" id="KW-0472">Membrane</keyword>
<dbReference type="GO" id="GO:0016887">
    <property type="term" value="F:ATP hydrolysis activity"/>
    <property type="evidence" value="ECO:0007669"/>
    <property type="project" value="InterPro"/>
</dbReference>
<dbReference type="SMART" id="SM00382">
    <property type="entry name" value="AAA"/>
    <property type="match status" value="2"/>
</dbReference>
<dbReference type="Pfam" id="PF00005">
    <property type="entry name" value="ABC_tran"/>
    <property type="match status" value="2"/>
</dbReference>
<evidence type="ECO:0000256" key="5">
    <source>
        <dbReference type="ARBA" id="ARBA00022737"/>
    </source>
</evidence>
<keyword evidence="7" id="KW-0067">ATP-binding</keyword>
<dbReference type="InterPro" id="IPR003593">
    <property type="entry name" value="AAA+_ATPase"/>
</dbReference>
<dbReference type="InterPro" id="IPR036640">
    <property type="entry name" value="ABC1_TM_sf"/>
</dbReference>
<reference evidence="14" key="1">
    <citation type="submission" date="2020-05" db="EMBL/GenBank/DDBJ databases">
        <title>Phylogenomic resolution of chytrid fungi.</title>
        <authorList>
            <person name="Stajich J.E."/>
            <person name="Amses K."/>
            <person name="Simmons R."/>
            <person name="Seto K."/>
            <person name="Myers J."/>
            <person name="Bonds A."/>
            <person name="Quandt C.A."/>
            <person name="Barry K."/>
            <person name="Liu P."/>
            <person name="Grigoriev I."/>
            <person name="Longcore J.E."/>
            <person name="James T.Y."/>
        </authorList>
    </citation>
    <scope>NUCLEOTIDE SEQUENCE</scope>
    <source>
        <strain evidence="14">JEL0318</strain>
    </source>
</reference>
<dbReference type="GO" id="GO:0005524">
    <property type="term" value="F:ATP binding"/>
    <property type="evidence" value="ECO:0007669"/>
    <property type="project" value="UniProtKB-KW"/>
</dbReference>
<protein>
    <submittedName>
        <fullName evidence="14">GTPase-activating protein</fullName>
    </submittedName>
</protein>
<keyword evidence="4 11" id="KW-0812">Transmembrane</keyword>
<dbReference type="Pfam" id="PF00664">
    <property type="entry name" value="ABC_membrane"/>
    <property type="match status" value="1"/>
</dbReference>
<feature type="domain" description="ABC transporter" evidence="12">
    <location>
        <begin position="624"/>
        <end position="864"/>
    </location>
</feature>
<dbReference type="PROSITE" id="PS50893">
    <property type="entry name" value="ABC_TRANSPORTER_2"/>
    <property type="match status" value="2"/>
</dbReference>
<dbReference type="InterPro" id="IPR011527">
    <property type="entry name" value="ABC1_TM_dom"/>
</dbReference>
<comment type="similarity">
    <text evidence="2">Belongs to the ABC transporter superfamily. ABCB family. Multidrug resistance exporter (TC 3.A.1.201) subfamily.</text>
</comment>
<feature type="transmembrane region" description="Helical" evidence="11">
    <location>
        <begin position="298"/>
        <end position="325"/>
    </location>
</feature>
<dbReference type="GO" id="GO:0005743">
    <property type="term" value="C:mitochondrial inner membrane"/>
    <property type="evidence" value="ECO:0007669"/>
    <property type="project" value="TreeGrafter"/>
</dbReference>
<dbReference type="Gene3D" id="3.40.50.300">
    <property type="entry name" value="P-loop containing nucleotide triphosphate hydrolases"/>
    <property type="match status" value="2"/>
</dbReference>
<evidence type="ECO:0000256" key="9">
    <source>
        <dbReference type="ARBA" id="ARBA00023136"/>
    </source>
</evidence>
<keyword evidence="5" id="KW-0677">Repeat</keyword>
<keyword evidence="8 11" id="KW-1133">Transmembrane helix</keyword>
<evidence type="ECO:0000256" key="10">
    <source>
        <dbReference type="SAM" id="MobiDB-lite"/>
    </source>
</evidence>
<dbReference type="PANTHER" id="PTHR43394">
    <property type="entry name" value="ATP-DEPENDENT PERMEASE MDL1, MITOCHONDRIAL"/>
    <property type="match status" value="1"/>
</dbReference>
<dbReference type="FunFam" id="3.40.50.300:FF:000967">
    <property type="entry name" value="ABC multidrug transporter mdr4"/>
    <property type="match status" value="1"/>
</dbReference>
<evidence type="ECO:0000256" key="3">
    <source>
        <dbReference type="ARBA" id="ARBA00022448"/>
    </source>
</evidence>
<dbReference type="Proteomes" id="UP001212841">
    <property type="component" value="Unassembled WGS sequence"/>
</dbReference>
<dbReference type="CDD" id="cd03249">
    <property type="entry name" value="ABC_MTABC3_MDL1_MDL2"/>
    <property type="match status" value="2"/>
</dbReference>
<feature type="domain" description="ABC transmembrane type-1" evidence="13">
    <location>
        <begin position="302"/>
        <end position="589"/>
    </location>
</feature>